<reference evidence="5 6" key="1">
    <citation type="submission" date="2020-02" db="EMBL/GenBank/DDBJ databases">
        <authorList>
            <person name="Ferguson B K."/>
        </authorList>
    </citation>
    <scope>NUCLEOTIDE SEQUENCE [LARGE SCALE GENOMIC DNA]</scope>
</reference>
<accession>A0A6H5IBQ5</accession>
<feature type="region of interest" description="Disordered" evidence="4">
    <location>
        <begin position="820"/>
        <end position="943"/>
    </location>
</feature>
<dbReference type="InterPro" id="IPR002110">
    <property type="entry name" value="Ankyrin_rpt"/>
</dbReference>
<dbReference type="OrthoDB" id="10254686at2759"/>
<dbReference type="AlphaFoldDB" id="A0A6H5IBQ5"/>
<evidence type="ECO:0000256" key="1">
    <source>
        <dbReference type="ARBA" id="ARBA00022737"/>
    </source>
</evidence>
<keyword evidence="2 3" id="KW-0040">ANK repeat</keyword>
<dbReference type="Pfam" id="PF12796">
    <property type="entry name" value="Ank_2"/>
    <property type="match status" value="2"/>
</dbReference>
<proteinExistence type="predicted"/>
<evidence type="ECO:0000256" key="2">
    <source>
        <dbReference type="ARBA" id="ARBA00023043"/>
    </source>
</evidence>
<feature type="compositionally biased region" description="Low complexity" evidence="4">
    <location>
        <begin position="926"/>
        <end position="943"/>
    </location>
</feature>
<dbReference type="EMBL" id="CADCXV010000729">
    <property type="protein sequence ID" value="CAB0033946.1"/>
    <property type="molecule type" value="Genomic_DNA"/>
</dbReference>
<name>A0A6H5IBQ5_9HYME</name>
<feature type="repeat" description="ANK" evidence="3">
    <location>
        <begin position="233"/>
        <end position="268"/>
    </location>
</feature>
<dbReference type="Pfam" id="PF00023">
    <property type="entry name" value="Ank"/>
    <property type="match status" value="1"/>
</dbReference>
<evidence type="ECO:0000256" key="4">
    <source>
        <dbReference type="SAM" id="MobiDB-lite"/>
    </source>
</evidence>
<dbReference type="Gene3D" id="1.25.40.20">
    <property type="entry name" value="Ankyrin repeat-containing domain"/>
    <property type="match status" value="2"/>
</dbReference>
<feature type="compositionally biased region" description="Basic and acidic residues" evidence="4">
    <location>
        <begin position="842"/>
        <end position="857"/>
    </location>
</feature>
<keyword evidence="6" id="KW-1185">Reference proteome</keyword>
<feature type="repeat" description="ANK" evidence="3">
    <location>
        <begin position="79"/>
        <end position="106"/>
    </location>
</feature>
<evidence type="ECO:0000313" key="6">
    <source>
        <dbReference type="Proteomes" id="UP000479190"/>
    </source>
</evidence>
<gene>
    <name evidence="5" type="ORF">TBRA_LOCUS5844</name>
</gene>
<dbReference type="SUPFAM" id="SSF48403">
    <property type="entry name" value="Ankyrin repeat"/>
    <property type="match status" value="1"/>
</dbReference>
<dbReference type="PANTHER" id="PTHR24124">
    <property type="entry name" value="ANKYRIN REPEAT FAMILY A"/>
    <property type="match status" value="1"/>
</dbReference>
<protein>
    <submittedName>
        <fullName evidence="5">Uncharacterized protein</fullName>
    </submittedName>
</protein>
<feature type="compositionally biased region" description="Polar residues" evidence="4">
    <location>
        <begin position="519"/>
        <end position="531"/>
    </location>
</feature>
<evidence type="ECO:0000256" key="3">
    <source>
        <dbReference type="PROSITE-ProRule" id="PRU00023"/>
    </source>
</evidence>
<dbReference type="GO" id="GO:0005634">
    <property type="term" value="C:nucleus"/>
    <property type="evidence" value="ECO:0007669"/>
    <property type="project" value="TreeGrafter"/>
</dbReference>
<feature type="region of interest" description="Disordered" evidence="4">
    <location>
        <begin position="496"/>
        <end position="531"/>
    </location>
</feature>
<feature type="repeat" description="ANK" evidence="3">
    <location>
        <begin position="6"/>
        <end position="38"/>
    </location>
</feature>
<dbReference type="InterPro" id="IPR036770">
    <property type="entry name" value="Ankyrin_rpt-contain_sf"/>
</dbReference>
<evidence type="ECO:0000313" key="5">
    <source>
        <dbReference type="EMBL" id="CAB0033946.1"/>
    </source>
</evidence>
<feature type="non-terminal residue" evidence="5">
    <location>
        <position position="943"/>
    </location>
</feature>
<dbReference type="SMART" id="SM00248">
    <property type="entry name" value="ANK"/>
    <property type="match status" value="8"/>
</dbReference>
<organism evidence="5 6">
    <name type="scientific">Trichogramma brassicae</name>
    <dbReference type="NCBI Taxonomy" id="86971"/>
    <lineage>
        <taxon>Eukaryota</taxon>
        <taxon>Metazoa</taxon>
        <taxon>Ecdysozoa</taxon>
        <taxon>Arthropoda</taxon>
        <taxon>Hexapoda</taxon>
        <taxon>Insecta</taxon>
        <taxon>Pterygota</taxon>
        <taxon>Neoptera</taxon>
        <taxon>Endopterygota</taxon>
        <taxon>Hymenoptera</taxon>
        <taxon>Apocrita</taxon>
        <taxon>Proctotrupomorpha</taxon>
        <taxon>Chalcidoidea</taxon>
        <taxon>Trichogrammatidae</taxon>
        <taxon>Trichogramma</taxon>
    </lineage>
</organism>
<dbReference type="PANTHER" id="PTHR24124:SF14">
    <property type="entry name" value="CHROMOSOME UNDETERMINED SCAFFOLD_25, WHOLE GENOME SHOTGUN SEQUENCE"/>
    <property type="match status" value="1"/>
</dbReference>
<sequence>MPLDKKGRTPLHWALLNGKKQTTEALLRNGANTNLADAEGLTPLHYICRKGKGHKLLEMFFKINEELNKPVQVDIEDKKGRTPLHYALRNRGCKKQILQVLLRYAAKNGRLNLACNQSESTLLQIICFETHCEDVTLAEIFFEINDEFNQPWLVNAVDENGRTALVCPLRSRRNVQMAEVLLRNGVDPNVVDAAGCTPLHKICRFLSQDMVEQFFKICDDIQLTVEIDARDNEGNTPLHFLMQNNYFHKIETLELLLRRGADPNSANAKGLTLLHFICQRKDDDGFVEKFFKICDDIQTTVDIDARDKLNRSPLQLAVAHVLLNGVKFLLDRGADMSSFVFPTASNFRSAYKKYRFLDYFYKLRLMSGTLAIVEFLEDKGYELGRDASLTIIKVFANYNYKKKPLSLSLDEFLHDYVFNCYGCEEEAKRIMANPSLSLDEVVKLRPEEAEKLLAFEDYYRRLFNTSDSDPDSEWEDVNPTSLSTLKRIPNLQDLRDINSTKNKSKKSSQTPRSSKKFPVQQTPAKGKPSISTTMTTTYVKLKDAIATIPKFDRATMSLEDFLDSVEYAKEIIDGAEEALLVKLVRTKIGEEARKGLKDIDIKTVAELKKQLRGLYSSGLTVSALQGLLAQQIQQPGESVLSFATKIRDLGNQILQTKKLTLATGAAIPKDFEENVKGSQEECFRKGLLDNISVRMKSIGGLTDIIKEAITIEKDLEVKSMMRRKLEKRCGNCGRLITQLSSAGARYYSVLDLAWGFWQIKLDPRDAPKSKIAKDDAHLVHNRLNNIELRMKRERHDISEALKVLNETAKDLGQPVGELRGAAASTAWSERSDEPGAATAGARSERLNEPAARSDEPRPPTASARSERPNEPAARPDGPAAATGRTDQPSDSTWCRPCQRRSHHRVSALLATAGCPLSGAPDPSCGSFKSSHSSRCTTSSATQR</sequence>
<dbReference type="GO" id="GO:0010468">
    <property type="term" value="P:regulation of gene expression"/>
    <property type="evidence" value="ECO:0007669"/>
    <property type="project" value="TreeGrafter"/>
</dbReference>
<dbReference type="PROSITE" id="PS50088">
    <property type="entry name" value="ANK_REPEAT"/>
    <property type="match status" value="3"/>
</dbReference>
<dbReference type="PRINTS" id="PR01415">
    <property type="entry name" value="ANKYRIN"/>
</dbReference>
<keyword evidence="1" id="KW-0677">Repeat</keyword>
<dbReference type="Proteomes" id="UP000479190">
    <property type="component" value="Unassembled WGS sequence"/>
</dbReference>
<dbReference type="PROSITE" id="PS50297">
    <property type="entry name" value="ANK_REP_REGION"/>
    <property type="match status" value="3"/>
</dbReference>